<accession>A0A9P1CW97</accession>
<dbReference type="AlphaFoldDB" id="A0A9P1CW97"/>
<name>A0A9P1CW97_9DINO</name>
<reference evidence="2 3" key="2">
    <citation type="submission" date="2024-05" db="EMBL/GenBank/DDBJ databases">
        <authorList>
            <person name="Chen Y."/>
            <person name="Shah S."/>
            <person name="Dougan E. K."/>
            <person name="Thang M."/>
            <person name="Chan C."/>
        </authorList>
    </citation>
    <scope>NUCLEOTIDE SEQUENCE [LARGE SCALE GENOMIC DNA]</scope>
</reference>
<dbReference type="EMBL" id="CAMXCT030002674">
    <property type="protein sequence ID" value="CAL4787079.1"/>
    <property type="molecule type" value="Genomic_DNA"/>
</dbReference>
<sequence length="121" mass="13289">APHTHGKCLRGLQSERCELSGGPLDTWLLSLGHGVRCYHAALKSFFEDPEQVFLAYTTFATDTPQFDRSFFAEIGITNEVHQNIFERWFEKRIQEVSSCPTSTLAALAVGSGVPGGVQEGS</sequence>
<keyword evidence="3" id="KW-1185">Reference proteome</keyword>
<evidence type="ECO:0000313" key="2">
    <source>
        <dbReference type="EMBL" id="CAL4787079.1"/>
    </source>
</evidence>
<dbReference type="OrthoDB" id="427669at2759"/>
<organism evidence="1">
    <name type="scientific">Cladocopium goreaui</name>
    <dbReference type="NCBI Taxonomy" id="2562237"/>
    <lineage>
        <taxon>Eukaryota</taxon>
        <taxon>Sar</taxon>
        <taxon>Alveolata</taxon>
        <taxon>Dinophyceae</taxon>
        <taxon>Suessiales</taxon>
        <taxon>Symbiodiniaceae</taxon>
        <taxon>Cladocopium</taxon>
    </lineage>
</organism>
<evidence type="ECO:0000313" key="1">
    <source>
        <dbReference type="EMBL" id="CAI3999767.1"/>
    </source>
</evidence>
<dbReference type="EMBL" id="CAMXCT010002674">
    <property type="protein sequence ID" value="CAI3999767.1"/>
    <property type="molecule type" value="Genomic_DNA"/>
</dbReference>
<dbReference type="Proteomes" id="UP001152797">
    <property type="component" value="Unassembled WGS sequence"/>
</dbReference>
<feature type="non-terminal residue" evidence="1">
    <location>
        <position position="121"/>
    </location>
</feature>
<gene>
    <name evidence="1" type="ORF">C1SCF055_LOCUS25941</name>
</gene>
<proteinExistence type="predicted"/>
<evidence type="ECO:0000313" key="3">
    <source>
        <dbReference type="Proteomes" id="UP001152797"/>
    </source>
</evidence>
<protein>
    <submittedName>
        <fullName evidence="2">Eukaryotic peptide chain release factor GTP-binding subunit (ERF2) (Polypeptide release factor 3) (Translation release factor 3)</fullName>
    </submittedName>
</protein>
<comment type="caution">
    <text evidence="1">The sequence shown here is derived from an EMBL/GenBank/DDBJ whole genome shotgun (WGS) entry which is preliminary data.</text>
</comment>
<dbReference type="EMBL" id="CAMXCT020002674">
    <property type="protein sequence ID" value="CAL1153142.1"/>
    <property type="molecule type" value="Genomic_DNA"/>
</dbReference>
<reference evidence="1" key="1">
    <citation type="submission" date="2022-10" db="EMBL/GenBank/DDBJ databases">
        <authorList>
            <person name="Chen Y."/>
            <person name="Dougan E. K."/>
            <person name="Chan C."/>
            <person name="Rhodes N."/>
            <person name="Thang M."/>
        </authorList>
    </citation>
    <scope>NUCLEOTIDE SEQUENCE</scope>
</reference>